<name>A0ABW1PT44_9ENTR</name>
<reference evidence="2" key="1">
    <citation type="journal article" date="2019" name="Int. J. Syst. Evol. Microbiol.">
        <title>The Global Catalogue of Microorganisms (GCM) 10K type strain sequencing project: providing services to taxonomists for standard genome sequencing and annotation.</title>
        <authorList>
            <consortium name="The Broad Institute Genomics Platform"/>
            <consortium name="The Broad Institute Genome Sequencing Center for Infectious Disease"/>
            <person name="Wu L."/>
            <person name="Ma J."/>
        </authorList>
    </citation>
    <scope>NUCLEOTIDE SEQUENCE [LARGE SCALE GENOMIC DNA]</scope>
    <source>
        <strain evidence="2">JCM30009</strain>
    </source>
</reference>
<evidence type="ECO:0000313" key="1">
    <source>
        <dbReference type="EMBL" id="MFC6119744.1"/>
    </source>
</evidence>
<dbReference type="RefSeq" id="WP_155525423.1">
    <property type="nucleotide sequence ID" value="NZ_JBHSRG010000002.1"/>
</dbReference>
<sequence length="104" mass="12134">MTCVEVAVWSDDACSKQIVEFDLPISVCDRHDFFLKAVNDYLVDKEYIEDQHDNFLTNLELSEVKSITTSRDVMYDCYMIDKHTNECTHVYSGHKKMQISSRSI</sequence>
<keyword evidence="2" id="KW-1185">Reference proteome</keyword>
<dbReference type="Proteomes" id="UP001596169">
    <property type="component" value="Unassembled WGS sequence"/>
</dbReference>
<accession>A0ABW1PT44</accession>
<dbReference type="EMBL" id="JBHSRG010000002">
    <property type="protein sequence ID" value="MFC6119744.1"/>
    <property type="molecule type" value="Genomic_DNA"/>
</dbReference>
<evidence type="ECO:0000313" key="2">
    <source>
        <dbReference type="Proteomes" id="UP001596169"/>
    </source>
</evidence>
<protein>
    <submittedName>
        <fullName evidence="1">Uncharacterized protein</fullName>
    </submittedName>
</protein>
<organism evidence="1 2">
    <name type="scientific">Citrobacter bitternis</name>
    <dbReference type="NCBI Taxonomy" id="1585982"/>
    <lineage>
        <taxon>Bacteria</taxon>
        <taxon>Pseudomonadati</taxon>
        <taxon>Pseudomonadota</taxon>
        <taxon>Gammaproteobacteria</taxon>
        <taxon>Enterobacterales</taxon>
        <taxon>Enterobacteriaceae</taxon>
        <taxon>Citrobacter</taxon>
    </lineage>
</organism>
<proteinExistence type="predicted"/>
<gene>
    <name evidence="1" type="ORF">ACFPZP_01510</name>
</gene>
<comment type="caution">
    <text evidence="1">The sequence shown here is derived from an EMBL/GenBank/DDBJ whole genome shotgun (WGS) entry which is preliminary data.</text>
</comment>